<dbReference type="eggNOG" id="ENOG5030681">
    <property type="taxonomic scope" value="Bacteria"/>
</dbReference>
<dbReference type="InterPro" id="IPR021321">
    <property type="entry name" value="DUF2922"/>
</dbReference>
<feature type="compositionally biased region" description="Basic and acidic residues" evidence="1">
    <location>
        <begin position="232"/>
        <end position="241"/>
    </location>
</feature>
<dbReference type="Proteomes" id="UP000013750">
    <property type="component" value="Unassembled WGS sequence"/>
</dbReference>
<evidence type="ECO:0008006" key="6">
    <source>
        <dbReference type="Google" id="ProtNLM"/>
    </source>
</evidence>
<protein>
    <recommendedName>
        <fullName evidence="6">DUF2922 family protein</fullName>
    </recommendedName>
</protein>
<proteinExistence type="predicted"/>
<dbReference type="Proteomes" id="UP000014160">
    <property type="component" value="Unassembled WGS sequence"/>
</dbReference>
<evidence type="ECO:0000313" key="5">
    <source>
        <dbReference type="Proteomes" id="UP000014160"/>
    </source>
</evidence>
<reference evidence="3 5" key="2">
    <citation type="submission" date="2013-03" db="EMBL/GenBank/DDBJ databases">
        <title>The Genome Sequence of Enterococcus gilvus ATCC BAA-350 (PacBio/Illumina hybrid assembly).</title>
        <authorList>
            <consortium name="The Broad Institute Genomics Platform"/>
            <consortium name="The Broad Institute Genome Sequencing Center for Infectious Disease"/>
            <person name="Earl A."/>
            <person name="Russ C."/>
            <person name="Gilmore M."/>
            <person name="Surin D."/>
            <person name="Walker B."/>
            <person name="Young S."/>
            <person name="Zeng Q."/>
            <person name="Gargeya S."/>
            <person name="Fitzgerald M."/>
            <person name="Haas B."/>
            <person name="Abouelleil A."/>
            <person name="Allen A.W."/>
            <person name="Alvarado L."/>
            <person name="Arachchi H.M."/>
            <person name="Berlin A.M."/>
            <person name="Chapman S.B."/>
            <person name="Gainer-Dewar J."/>
            <person name="Goldberg J."/>
            <person name="Griggs A."/>
            <person name="Gujja S."/>
            <person name="Hansen M."/>
            <person name="Howarth C."/>
            <person name="Imamovic A."/>
            <person name="Ireland A."/>
            <person name="Larimer J."/>
            <person name="McCowan C."/>
            <person name="Murphy C."/>
            <person name="Pearson M."/>
            <person name="Poon T.W."/>
            <person name="Priest M."/>
            <person name="Roberts A."/>
            <person name="Saif S."/>
            <person name="Shea T."/>
            <person name="Sisk P."/>
            <person name="Sykes S."/>
            <person name="Wortman J."/>
            <person name="Nusbaum C."/>
            <person name="Birren B."/>
        </authorList>
    </citation>
    <scope>NUCLEOTIDE SEQUENCE [LARGE SCALE GENOMIC DNA]</scope>
    <source>
        <strain evidence="3 5">ATCC BAA-350</strain>
    </source>
</reference>
<dbReference type="EMBL" id="AJDQ01000007">
    <property type="protein sequence ID" value="EOI56278.1"/>
    <property type="molecule type" value="Genomic_DNA"/>
</dbReference>
<reference evidence="2 4" key="1">
    <citation type="submission" date="2013-02" db="EMBL/GenBank/DDBJ databases">
        <title>The Genome Sequence of Enterococcus gilvus ATCC BAA-350.</title>
        <authorList>
            <consortium name="The Broad Institute Genome Sequencing Platform"/>
            <consortium name="The Broad Institute Genome Sequencing Center for Infectious Disease"/>
            <person name="Earl A.M."/>
            <person name="Gilmore M.S."/>
            <person name="Lebreton F."/>
            <person name="Walker B."/>
            <person name="Young S.K."/>
            <person name="Zeng Q."/>
            <person name="Gargeya S."/>
            <person name="Fitzgerald M."/>
            <person name="Haas B."/>
            <person name="Abouelleil A."/>
            <person name="Alvarado L."/>
            <person name="Arachchi H.M."/>
            <person name="Berlin A.M."/>
            <person name="Chapman S.B."/>
            <person name="Dewar J."/>
            <person name="Goldberg J."/>
            <person name="Griggs A."/>
            <person name="Gujja S."/>
            <person name="Hansen M."/>
            <person name="Howarth C."/>
            <person name="Imamovic A."/>
            <person name="Larimer J."/>
            <person name="McCowan C."/>
            <person name="Murphy C."/>
            <person name="Neiman D."/>
            <person name="Pearson M."/>
            <person name="Priest M."/>
            <person name="Roberts A."/>
            <person name="Saif S."/>
            <person name="Shea T."/>
            <person name="Sisk P."/>
            <person name="Sykes S."/>
            <person name="Wortman J."/>
            <person name="Nusbaum C."/>
            <person name="Birren B."/>
        </authorList>
    </citation>
    <scope>NUCLEOTIDE SEQUENCE [LARGE SCALE GENOMIC DNA]</scope>
    <source>
        <strain evidence="2 4">ATCC BAA-350</strain>
    </source>
</reference>
<feature type="region of interest" description="Disordered" evidence="1">
    <location>
        <begin position="210"/>
        <end position="241"/>
    </location>
</feature>
<evidence type="ECO:0000256" key="1">
    <source>
        <dbReference type="SAM" id="MobiDB-lite"/>
    </source>
</evidence>
<dbReference type="AlphaFoldDB" id="R2XNZ6"/>
<evidence type="ECO:0000313" key="3">
    <source>
        <dbReference type="EMBL" id="EOW82472.1"/>
    </source>
</evidence>
<name>R2XNZ6_9ENTE</name>
<dbReference type="EMBL" id="ASWH01000001">
    <property type="protein sequence ID" value="EOW82472.1"/>
    <property type="molecule type" value="Genomic_DNA"/>
</dbReference>
<gene>
    <name evidence="3" type="ORF">I592_01791</name>
    <name evidence="2" type="ORF">UKC_02176</name>
</gene>
<keyword evidence="5" id="KW-1185">Reference proteome</keyword>
<dbReference type="Pfam" id="PF11148">
    <property type="entry name" value="DUF2922"/>
    <property type="match status" value="1"/>
</dbReference>
<evidence type="ECO:0000313" key="2">
    <source>
        <dbReference type="EMBL" id="EOI56278.1"/>
    </source>
</evidence>
<organism evidence="2 4">
    <name type="scientific">Enterococcus gilvus ATCC BAA-350</name>
    <dbReference type="NCBI Taxonomy" id="1158614"/>
    <lineage>
        <taxon>Bacteria</taxon>
        <taxon>Bacillati</taxon>
        <taxon>Bacillota</taxon>
        <taxon>Bacilli</taxon>
        <taxon>Lactobacillales</taxon>
        <taxon>Enterococcaceae</taxon>
        <taxon>Enterococcus</taxon>
    </lineage>
</organism>
<dbReference type="PATRIC" id="fig|1158614.3.peg.2186"/>
<dbReference type="RefSeq" id="WP_010780570.1">
    <property type="nucleotide sequence ID" value="NZ_ASWH01000001.1"/>
</dbReference>
<dbReference type="HOGENOM" id="CLU_077907_0_0_9"/>
<dbReference type="OrthoDB" id="2194955at2"/>
<sequence length="241" mass="26815">MHVTTTLDATFARGDGKNHHFRLKDFDTSKTAEDVKASLTKLTKLDLFEKDGVRLFKEVLGAKEILKKVTPIFDSGAKTKRKPKAKDPLTQLMEAAGVTSQEIAPEIRPVSVPEKRERQGNELAAGPAAIANIRIPEDLSIVEERPKPGWLIQKIALPAGADPRELTEQQAFMLILGCLPPHASLEDVDVDDTTTPVRLLVTAKVEEPQKISISANKDSPTKKSKKKRKRLLDRVRRREYA</sequence>
<evidence type="ECO:0000313" key="4">
    <source>
        <dbReference type="Proteomes" id="UP000013750"/>
    </source>
</evidence>
<feature type="compositionally biased region" description="Basic residues" evidence="1">
    <location>
        <begin position="222"/>
        <end position="231"/>
    </location>
</feature>
<accession>R2XNZ6</accession>
<comment type="caution">
    <text evidence="2">The sequence shown here is derived from an EMBL/GenBank/DDBJ whole genome shotgun (WGS) entry which is preliminary data.</text>
</comment>